<evidence type="ECO:0000256" key="13">
    <source>
        <dbReference type="RuleBase" id="RU000473"/>
    </source>
</evidence>
<evidence type="ECO:0000256" key="4">
    <source>
        <dbReference type="ARBA" id="ARBA00021009"/>
    </source>
</evidence>
<organism evidence="15">
    <name type="scientific">Wallacidia oculata</name>
    <dbReference type="NCBI Taxonomy" id="590134"/>
    <lineage>
        <taxon>Eukaryota</taxon>
        <taxon>Metazoa</taxon>
        <taxon>Ecdysozoa</taxon>
        <taxon>Arthropoda</taxon>
        <taxon>Hexapoda</taxon>
        <taxon>Insecta</taxon>
        <taxon>Pterygota</taxon>
        <taxon>Neoptera</taxon>
        <taxon>Endopterygota</taxon>
        <taxon>Hymenoptera</taxon>
        <taxon>Apocrita</taxon>
        <taxon>Aculeata</taxon>
        <taxon>Pompiloidea</taxon>
        <taxon>Mutillidae</taxon>
        <taxon>Mutillinae</taxon>
        <taxon>Wallacidia</taxon>
    </lineage>
</organism>
<evidence type="ECO:0000256" key="8">
    <source>
        <dbReference type="ARBA" id="ARBA00022989"/>
    </source>
</evidence>
<dbReference type="GO" id="GO:0005743">
    <property type="term" value="C:mitochondrial inner membrane"/>
    <property type="evidence" value="ECO:0007669"/>
    <property type="project" value="UniProtKB-SubCell"/>
</dbReference>
<comment type="function">
    <text evidence="1">Core subunit of the mitochondrial membrane respiratory chain NADH dehydrogenase (Complex I) that is believed to belong to the minimal assembly required for catalysis. Complex I functions in the transfer of electrons from NADH to the respiratory chain. The immediate electron acceptor for the enzyme is believed to be ubiquinone.</text>
</comment>
<evidence type="ECO:0000256" key="11">
    <source>
        <dbReference type="ARBA" id="ARBA00023136"/>
    </source>
</evidence>
<keyword evidence="6 12" id="KW-0812">Transmembrane</keyword>
<evidence type="ECO:0000256" key="1">
    <source>
        <dbReference type="ARBA" id="ARBA00003257"/>
    </source>
</evidence>
<keyword evidence="5" id="KW-0813">Transport</keyword>
<evidence type="ECO:0000256" key="3">
    <source>
        <dbReference type="ARBA" id="ARBA00010535"/>
    </source>
</evidence>
<evidence type="ECO:0000256" key="2">
    <source>
        <dbReference type="ARBA" id="ARBA00004448"/>
    </source>
</evidence>
<dbReference type="EMBL" id="FJ611801">
    <property type="protein sequence ID" value="ACM77771.1"/>
    <property type="molecule type" value="Genomic_DNA"/>
</dbReference>
<evidence type="ECO:0000256" key="6">
    <source>
        <dbReference type="ARBA" id="ARBA00022692"/>
    </source>
</evidence>
<feature type="transmembrane region" description="Helical" evidence="14">
    <location>
        <begin position="276"/>
        <end position="300"/>
    </location>
</feature>
<geneLocation type="mitochondrion" evidence="15"/>
<evidence type="ECO:0000313" key="15">
    <source>
        <dbReference type="EMBL" id="ACM77771.1"/>
    </source>
</evidence>
<dbReference type="Pfam" id="PF00146">
    <property type="entry name" value="NADHdh"/>
    <property type="match status" value="1"/>
</dbReference>
<keyword evidence="10 13" id="KW-0496">Mitochondrion</keyword>
<reference evidence="15" key="1">
    <citation type="journal article" date="2014" name="Mol. Phylogenet. Evol.">
        <title>Two mitochondrial genomes from the families Bethylidae and Mutillidae: independent rearrangement of protein-coding genes and higher-level phylogeny of the Hymenoptera.</title>
        <authorList>
            <person name="Wei S.J."/>
            <person name="Li Q."/>
            <person name="van Achterberg K."/>
            <person name="Chen X.X."/>
        </authorList>
    </citation>
    <scope>NUCLEOTIDE SEQUENCE</scope>
</reference>
<name>E0WBP5_9HYME</name>
<keyword evidence="7" id="KW-0999">Mitochondrion inner membrane</keyword>
<keyword evidence="11 14" id="KW-0472">Membrane</keyword>
<feature type="transmembrane region" description="Helical" evidence="14">
    <location>
        <begin position="6"/>
        <end position="24"/>
    </location>
</feature>
<evidence type="ECO:0000256" key="5">
    <source>
        <dbReference type="ARBA" id="ARBA00022448"/>
    </source>
</evidence>
<dbReference type="PROSITE" id="PS00667">
    <property type="entry name" value="COMPLEX1_ND1_1"/>
    <property type="match status" value="1"/>
</dbReference>
<dbReference type="GO" id="GO:0003954">
    <property type="term" value="F:NADH dehydrogenase activity"/>
    <property type="evidence" value="ECO:0007669"/>
    <property type="project" value="TreeGrafter"/>
</dbReference>
<evidence type="ECO:0000256" key="14">
    <source>
        <dbReference type="SAM" id="Phobius"/>
    </source>
</evidence>
<feature type="transmembrane region" description="Helical" evidence="14">
    <location>
        <begin position="218"/>
        <end position="237"/>
    </location>
</feature>
<keyword evidence="12" id="KW-0520">NAD</keyword>
<comment type="subcellular location">
    <subcellularLocation>
        <location evidence="2 12">Mitochondrion inner membrane</location>
        <topology evidence="2 12">Multi-pass membrane protein</topology>
    </subcellularLocation>
</comment>
<accession>E0WBP5</accession>
<dbReference type="AlphaFoldDB" id="E0WBP5"/>
<dbReference type="GO" id="GO:0008137">
    <property type="term" value="F:NADH dehydrogenase (ubiquinone) activity"/>
    <property type="evidence" value="ECO:0007669"/>
    <property type="project" value="UniProtKB-EC"/>
</dbReference>
<evidence type="ECO:0000256" key="10">
    <source>
        <dbReference type="ARBA" id="ARBA00023128"/>
    </source>
</evidence>
<dbReference type="GO" id="GO:0009060">
    <property type="term" value="P:aerobic respiration"/>
    <property type="evidence" value="ECO:0007669"/>
    <property type="project" value="TreeGrafter"/>
</dbReference>
<evidence type="ECO:0000256" key="7">
    <source>
        <dbReference type="ARBA" id="ARBA00022792"/>
    </source>
</evidence>
<protein>
    <recommendedName>
        <fullName evidence="4 13">NADH-ubiquinone oxidoreductase chain 1</fullName>
        <ecNumber evidence="13">7.1.1.2</ecNumber>
    </recommendedName>
</protein>
<keyword evidence="9 13" id="KW-0830">Ubiquinone</keyword>
<evidence type="ECO:0000256" key="9">
    <source>
        <dbReference type="ARBA" id="ARBA00023075"/>
    </source>
</evidence>
<dbReference type="InterPro" id="IPR018086">
    <property type="entry name" value="NADH_UbQ_OxRdtase_su1_CS"/>
</dbReference>
<keyword evidence="8 14" id="KW-1133">Transmembrane helix</keyword>
<gene>
    <name evidence="15" type="primary">ND1</name>
</gene>
<feature type="transmembrane region" description="Helical" evidence="14">
    <location>
        <begin position="243"/>
        <end position="264"/>
    </location>
</feature>
<sequence length="303" mass="34975">MMLILYSFLIILYIFVGVVFVTLFERKILGLIQFRYGPNKISLKGFFQSLSDAIKLMSKQDFLFFFSSFIEYNFLPVGMFLFMLTLWLGIPSKLWDYNNGLLLVLCILSVGVYPIMYGAWFSGSLYSMLGSIRSIAQMVSYEVSMIMIIFSLIIFPKTFNFTGFFNEGYIMVFGLFSFLGMLLFISFLVELGRSPVDLLEGESELVSGFNTEYSGFKFALIFLSEYGMIMFMSGLLSSLMLGLSFFSVSWMMFTMLFIMLIVWTRGIMPRIRYDKLMYLCWMIILIMALSILSFNVGYVVSMI</sequence>
<proteinExistence type="inferred from homology"/>
<dbReference type="InterPro" id="IPR001694">
    <property type="entry name" value="NADH_UbQ_OxRdtase_su1/FPO"/>
</dbReference>
<dbReference type="EC" id="7.1.1.2" evidence="13"/>
<feature type="transmembrane region" description="Helical" evidence="14">
    <location>
        <begin position="168"/>
        <end position="189"/>
    </location>
</feature>
<feature type="transmembrane region" description="Helical" evidence="14">
    <location>
        <begin position="62"/>
        <end position="90"/>
    </location>
</feature>
<feature type="transmembrane region" description="Helical" evidence="14">
    <location>
        <begin position="138"/>
        <end position="156"/>
    </location>
</feature>
<comment type="similarity">
    <text evidence="3 12">Belongs to the complex I subunit 1 family.</text>
</comment>
<feature type="transmembrane region" description="Helical" evidence="14">
    <location>
        <begin position="102"/>
        <end position="126"/>
    </location>
</feature>
<comment type="catalytic activity">
    <reaction evidence="13">
        <text>a ubiquinone + NADH + 5 H(+)(in) = a ubiquinol + NAD(+) + 4 H(+)(out)</text>
        <dbReference type="Rhea" id="RHEA:29091"/>
        <dbReference type="Rhea" id="RHEA-COMP:9565"/>
        <dbReference type="Rhea" id="RHEA-COMP:9566"/>
        <dbReference type="ChEBI" id="CHEBI:15378"/>
        <dbReference type="ChEBI" id="CHEBI:16389"/>
        <dbReference type="ChEBI" id="CHEBI:17976"/>
        <dbReference type="ChEBI" id="CHEBI:57540"/>
        <dbReference type="ChEBI" id="CHEBI:57945"/>
        <dbReference type="EC" id="7.1.1.2"/>
    </reaction>
</comment>
<dbReference type="PANTHER" id="PTHR11432:SF3">
    <property type="entry name" value="NADH-UBIQUINONE OXIDOREDUCTASE CHAIN 1"/>
    <property type="match status" value="1"/>
</dbReference>
<dbReference type="PANTHER" id="PTHR11432">
    <property type="entry name" value="NADH DEHYDROGENASE SUBUNIT 1"/>
    <property type="match status" value="1"/>
</dbReference>
<evidence type="ECO:0000256" key="12">
    <source>
        <dbReference type="RuleBase" id="RU000471"/>
    </source>
</evidence>